<accession>A0ABR0SGK2</accession>
<protein>
    <recommendedName>
        <fullName evidence="2">DUF8035 domain-containing protein</fullName>
    </recommendedName>
</protein>
<organism evidence="3 4">
    <name type="scientific">Cladobotryum mycophilum</name>
    <dbReference type="NCBI Taxonomy" id="491253"/>
    <lineage>
        <taxon>Eukaryota</taxon>
        <taxon>Fungi</taxon>
        <taxon>Dikarya</taxon>
        <taxon>Ascomycota</taxon>
        <taxon>Pezizomycotina</taxon>
        <taxon>Sordariomycetes</taxon>
        <taxon>Hypocreomycetidae</taxon>
        <taxon>Hypocreales</taxon>
        <taxon>Hypocreaceae</taxon>
        <taxon>Cladobotryum</taxon>
    </lineage>
</organism>
<feature type="region of interest" description="Disordered" evidence="1">
    <location>
        <begin position="245"/>
        <end position="278"/>
    </location>
</feature>
<evidence type="ECO:0000259" key="2">
    <source>
        <dbReference type="Pfam" id="PF26118"/>
    </source>
</evidence>
<dbReference type="Proteomes" id="UP001338125">
    <property type="component" value="Unassembled WGS sequence"/>
</dbReference>
<dbReference type="EMBL" id="JAVFKD010000014">
    <property type="protein sequence ID" value="KAK5991114.1"/>
    <property type="molecule type" value="Genomic_DNA"/>
</dbReference>
<comment type="caution">
    <text evidence="3">The sequence shown here is derived from an EMBL/GenBank/DDBJ whole genome shotgun (WGS) entry which is preliminary data.</text>
</comment>
<feature type="region of interest" description="Disordered" evidence="1">
    <location>
        <begin position="450"/>
        <end position="480"/>
    </location>
</feature>
<reference evidence="3 4" key="1">
    <citation type="submission" date="2024-01" db="EMBL/GenBank/DDBJ databases">
        <title>Complete genome of Cladobotryum mycophilum ATHUM6906.</title>
        <authorList>
            <person name="Christinaki A.C."/>
            <person name="Myridakis A.I."/>
            <person name="Kouvelis V.N."/>
        </authorList>
    </citation>
    <scope>NUCLEOTIDE SEQUENCE [LARGE SCALE GENOMIC DNA]</scope>
    <source>
        <strain evidence="3 4">ATHUM6906</strain>
    </source>
</reference>
<keyword evidence="4" id="KW-1185">Reference proteome</keyword>
<sequence>MAYQDRDFRRTAVEFDDVRRVGRSPAPSRRGGGYEEVDVRVRERERETDGLDFMRRRPEAGPMVLRQREVETVDHHARDRSPVYRERIVRRAKSVSPPHHEHERERSRTRVIERERERVRAPSSVRRRSPSPNRNVRYVDPPENEHIHTPAPIIRGPVIEREVITHYTDVDHGMISLRQRSPPAPVRRREQETRETDIDISVKKGRTEVDIHRSTSRTRSKSRERRSSRFYEDDLVVRRDLKVEEPTRRRARSVGAQDEESEYITSKVDSRGRMGEAHGGATKHWTIVDVPPGTERIRMDGIGGGVTDTTFSKYSGVRRTKFLPDRDGSIIEAPTPPPASGRKDHRLSVAVYDHEREIDIEKVVDRRISRSPAPPPKEMWTEITKDLVSREAIEELGYEYEETEFFFYVMEYLRYDDVLQLTELSDEIRRSKRQRAREVRYEREYWDETDRREPDRREPDRRHYDLPRRQQQHRWDEGGRERVRETEVIYDNRAPGRGFR</sequence>
<evidence type="ECO:0000256" key="1">
    <source>
        <dbReference type="SAM" id="MobiDB-lite"/>
    </source>
</evidence>
<dbReference type="InterPro" id="IPR058348">
    <property type="entry name" value="DUF8035"/>
</dbReference>
<gene>
    <name evidence="3" type="ORF">PT974_09392</name>
</gene>
<name>A0ABR0SGK2_9HYPO</name>
<feature type="domain" description="DUF8035" evidence="2">
    <location>
        <begin position="377"/>
        <end position="430"/>
    </location>
</feature>
<evidence type="ECO:0000313" key="4">
    <source>
        <dbReference type="Proteomes" id="UP001338125"/>
    </source>
</evidence>
<feature type="compositionally biased region" description="Basic and acidic residues" evidence="1">
    <location>
        <begin position="98"/>
        <end position="120"/>
    </location>
</feature>
<feature type="region of interest" description="Disordered" evidence="1">
    <location>
        <begin position="91"/>
        <end position="150"/>
    </location>
</feature>
<dbReference type="Pfam" id="PF26118">
    <property type="entry name" value="DUF8035"/>
    <property type="match status" value="1"/>
</dbReference>
<evidence type="ECO:0000313" key="3">
    <source>
        <dbReference type="EMBL" id="KAK5991114.1"/>
    </source>
</evidence>
<proteinExistence type="predicted"/>